<dbReference type="SUPFAM" id="SSF53901">
    <property type="entry name" value="Thiolase-like"/>
    <property type="match status" value="1"/>
</dbReference>
<protein>
    <submittedName>
        <fullName evidence="5">Ketoacyl-ACP synthase III</fullName>
    </submittedName>
</protein>
<evidence type="ECO:0000313" key="6">
    <source>
        <dbReference type="Proteomes" id="UP000267418"/>
    </source>
</evidence>
<reference evidence="5 6" key="1">
    <citation type="submission" date="2018-12" db="EMBL/GenBank/DDBJ databases">
        <title>The genome of Variovorax gossypii DSM 100435.</title>
        <authorList>
            <person name="Gao J."/>
            <person name="Sun J."/>
        </authorList>
    </citation>
    <scope>NUCLEOTIDE SEQUENCE [LARGE SCALE GENOMIC DNA]</scope>
    <source>
        <strain evidence="5 6">DSM 100435</strain>
    </source>
</reference>
<evidence type="ECO:0000313" key="5">
    <source>
        <dbReference type="EMBL" id="RTQ34438.1"/>
    </source>
</evidence>
<keyword evidence="6" id="KW-1185">Reference proteome</keyword>
<dbReference type="Pfam" id="PF08545">
    <property type="entry name" value="ACP_syn_III"/>
    <property type="match status" value="1"/>
</dbReference>
<evidence type="ECO:0000256" key="2">
    <source>
        <dbReference type="ARBA" id="ARBA00023315"/>
    </source>
</evidence>
<comment type="caution">
    <text evidence="5">The sequence shown here is derived from an EMBL/GenBank/DDBJ whole genome shotgun (WGS) entry which is preliminary data.</text>
</comment>
<evidence type="ECO:0000256" key="1">
    <source>
        <dbReference type="ARBA" id="ARBA00022679"/>
    </source>
</evidence>
<dbReference type="RefSeq" id="WP_126469371.1">
    <property type="nucleotide sequence ID" value="NZ_RXOE01000002.1"/>
</dbReference>
<feature type="domain" description="Beta-ketoacyl-[acyl-carrier-protein] synthase III N-terminal" evidence="4">
    <location>
        <begin position="112"/>
        <end position="190"/>
    </location>
</feature>
<feature type="domain" description="Beta-ketoacyl-[acyl-carrier-protein] synthase III C-terminal" evidence="3">
    <location>
        <begin position="253"/>
        <end position="339"/>
    </location>
</feature>
<dbReference type="Gene3D" id="3.40.47.10">
    <property type="match status" value="1"/>
</dbReference>
<dbReference type="OrthoDB" id="9815506at2"/>
<proteinExistence type="predicted"/>
<name>A0A3S0J8B8_9BURK</name>
<evidence type="ECO:0000259" key="3">
    <source>
        <dbReference type="Pfam" id="PF08541"/>
    </source>
</evidence>
<dbReference type="GO" id="GO:0006633">
    <property type="term" value="P:fatty acid biosynthetic process"/>
    <property type="evidence" value="ECO:0007669"/>
    <property type="project" value="InterPro"/>
</dbReference>
<dbReference type="InterPro" id="IPR016039">
    <property type="entry name" value="Thiolase-like"/>
</dbReference>
<dbReference type="PANTHER" id="PTHR34069">
    <property type="entry name" value="3-OXOACYL-[ACYL-CARRIER-PROTEIN] SYNTHASE 3"/>
    <property type="match status" value="1"/>
</dbReference>
<accession>A0A3S0J8B8</accession>
<dbReference type="EMBL" id="RXOE01000002">
    <property type="protein sequence ID" value="RTQ34438.1"/>
    <property type="molecule type" value="Genomic_DNA"/>
</dbReference>
<keyword evidence="2" id="KW-0012">Acyltransferase</keyword>
<dbReference type="Proteomes" id="UP000267418">
    <property type="component" value="Unassembled WGS sequence"/>
</dbReference>
<keyword evidence="1" id="KW-0808">Transferase</keyword>
<evidence type="ECO:0000259" key="4">
    <source>
        <dbReference type="Pfam" id="PF08545"/>
    </source>
</evidence>
<dbReference type="InterPro" id="IPR013751">
    <property type="entry name" value="ACP_syn_III_N"/>
</dbReference>
<dbReference type="InterPro" id="IPR013747">
    <property type="entry name" value="ACP_syn_III_C"/>
</dbReference>
<dbReference type="PANTHER" id="PTHR34069:SF2">
    <property type="entry name" value="BETA-KETOACYL-[ACYL-CARRIER-PROTEIN] SYNTHASE III"/>
    <property type="match status" value="1"/>
</dbReference>
<gene>
    <name evidence="5" type="ORF">EJP69_08355</name>
</gene>
<dbReference type="AlphaFoldDB" id="A0A3S0J8B8"/>
<dbReference type="GO" id="GO:0004315">
    <property type="term" value="F:3-oxoacyl-[acyl-carrier-protein] synthase activity"/>
    <property type="evidence" value="ECO:0007669"/>
    <property type="project" value="InterPro"/>
</dbReference>
<organism evidence="5 6">
    <name type="scientific">Variovorax gossypii</name>
    <dbReference type="NCBI Taxonomy" id="1679495"/>
    <lineage>
        <taxon>Bacteria</taxon>
        <taxon>Pseudomonadati</taxon>
        <taxon>Pseudomonadota</taxon>
        <taxon>Betaproteobacteria</taxon>
        <taxon>Burkholderiales</taxon>
        <taxon>Comamonadaceae</taxon>
        <taxon>Variovorax</taxon>
    </lineage>
</organism>
<sequence length="340" mass="35863">MTSNAGVGIEGIGYSLGALTVTNAQLQAENPHWDMSKTIERTGVSSRPIAAEGETALDLAVQASADVFRRLDIDAADVDALIFCTQTPDHVLPPNSVLLHGRLGMLPSVMAFDITHACSGFVYALGIARSLVISGTARRVLVVTADTYSRLVHPLDRSIRPLFGDGAAATVVAAQQPKLRVIDASFGTSGKNAERFIVKNGGARHGATGSGALVEPDRSGRIYSDDHIRMDGIGLLSFFNNAVPTAVRDMLGKHALAVSDISLFVFHQASRLALDGISRALQIPEQKMVVDMEDTGNLVSASIPVVLAKLIDKGIVAEGQTIVLCGFGVGLSWATVLIQV</sequence>
<dbReference type="CDD" id="cd00830">
    <property type="entry name" value="KAS_III"/>
    <property type="match status" value="1"/>
</dbReference>
<dbReference type="GO" id="GO:0044550">
    <property type="term" value="P:secondary metabolite biosynthetic process"/>
    <property type="evidence" value="ECO:0007669"/>
    <property type="project" value="TreeGrafter"/>
</dbReference>
<dbReference type="Pfam" id="PF08541">
    <property type="entry name" value="ACP_syn_III_C"/>
    <property type="match status" value="1"/>
</dbReference>